<name>A0ABX0SXL9_9PSEU</name>
<comment type="caution">
    <text evidence="1">The sequence shown here is derived from an EMBL/GenBank/DDBJ whole genome shotgun (WGS) entry which is preliminary data.</text>
</comment>
<proteinExistence type="predicted"/>
<reference evidence="1 2" key="1">
    <citation type="submission" date="2020-03" db="EMBL/GenBank/DDBJ databases">
        <title>Sequencing the genomes of 1000 actinobacteria strains.</title>
        <authorList>
            <person name="Klenk H.-P."/>
        </authorList>
    </citation>
    <scope>NUCLEOTIDE SEQUENCE [LARGE SCALE GENOMIC DNA]</scope>
    <source>
        <strain evidence="1 2">DSM 45668</strain>
    </source>
</reference>
<dbReference type="Proteomes" id="UP000754495">
    <property type="component" value="Unassembled WGS sequence"/>
</dbReference>
<dbReference type="RefSeq" id="WP_167117797.1">
    <property type="nucleotide sequence ID" value="NZ_JAANOU010000001.1"/>
</dbReference>
<evidence type="ECO:0008006" key="3">
    <source>
        <dbReference type="Google" id="ProtNLM"/>
    </source>
</evidence>
<dbReference type="EMBL" id="JAANOU010000001">
    <property type="protein sequence ID" value="NIH81687.1"/>
    <property type="molecule type" value="Genomic_DNA"/>
</dbReference>
<protein>
    <recommendedName>
        <fullName evidence="3">HK97 gp10 family phage protein</fullName>
    </recommendedName>
</protein>
<organism evidence="1 2">
    <name type="scientific">Amycolatopsis viridis</name>
    <dbReference type="NCBI Taxonomy" id="185678"/>
    <lineage>
        <taxon>Bacteria</taxon>
        <taxon>Bacillati</taxon>
        <taxon>Actinomycetota</taxon>
        <taxon>Actinomycetes</taxon>
        <taxon>Pseudonocardiales</taxon>
        <taxon>Pseudonocardiaceae</taxon>
        <taxon>Amycolatopsis</taxon>
    </lineage>
</organism>
<gene>
    <name evidence="1" type="ORF">FHX46_004217</name>
</gene>
<evidence type="ECO:0000313" key="1">
    <source>
        <dbReference type="EMBL" id="NIH81687.1"/>
    </source>
</evidence>
<sequence>MAKTSLTVKMSIVGLRPTLRAFADLPKDATTRLKDATLELSRALAEKVKADGMSDEAPQSPLVASTVKAVRDRVPAIQAGGTKRLGRNRAPAYKLLFGSVFGSNFYSQFGRPHRGRDAYWFFPVVENSQAEIAAKWSAAADAIIAEFSEDG</sequence>
<accession>A0ABX0SXL9</accession>
<evidence type="ECO:0000313" key="2">
    <source>
        <dbReference type="Proteomes" id="UP000754495"/>
    </source>
</evidence>
<keyword evidence="2" id="KW-1185">Reference proteome</keyword>